<evidence type="ECO:0000313" key="3">
    <source>
        <dbReference type="Proteomes" id="UP001642520"/>
    </source>
</evidence>
<dbReference type="EMBL" id="CAXAJV020001300">
    <property type="protein sequence ID" value="CAL7949971.1"/>
    <property type="molecule type" value="Genomic_DNA"/>
</dbReference>
<organism evidence="2 3">
    <name type="scientific">Xylocopa violacea</name>
    <name type="common">Violet carpenter bee</name>
    <name type="synonym">Apis violacea</name>
    <dbReference type="NCBI Taxonomy" id="135666"/>
    <lineage>
        <taxon>Eukaryota</taxon>
        <taxon>Metazoa</taxon>
        <taxon>Ecdysozoa</taxon>
        <taxon>Arthropoda</taxon>
        <taxon>Hexapoda</taxon>
        <taxon>Insecta</taxon>
        <taxon>Pterygota</taxon>
        <taxon>Neoptera</taxon>
        <taxon>Endopterygota</taxon>
        <taxon>Hymenoptera</taxon>
        <taxon>Apocrita</taxon>
        <taxon>Aculeata</taxon>
        <taxon>Apoidea</taxon>
        <taxon>Anthophila</taxon>
        <taxon>Apidae</taxon>
        <taxon>Xylocopa</taxon>
        <taxon>Xylocopa</taxon>
    </lineage>
</organism>
<proteinExistence type="predicted"/>
<accession>A0ABP1PBN8</accession>
<protein>
    <submittedName>
        <fullName evidence="2">Uncharacterized protein</fullName>
    </submittedName>
</protein>
<sequence length="204" mass="23258">MNRIQFNPPLLLIIVASTTVAQYVNPTEPIYQKIEFVQSEFIVTHHEEANSKWNHDNWIPPAAARMNDPPKVEVLVPPPLGKHSSHTVEVLPCPWRVPVYLEGKCSNCSHIVIDMEVNYRPTTSAISVESTETSWAVVSTLLEEMAPPMLREGRQKKNEDSEDVMKFTQSISINLIIHTRRGDRRGEGRADKKKVTYYCTLSYI</sequence>
<keyword evidence="3" id="KW-1185">Reference proteome</keyword>
<gene>
    <name evidence="2" type="ORF">XYLVIOL_LOCUS9691</name>
</gene>
<reference evidence="2 3" key="1">
    <citation type="submission" date="2024-08" db="EMBL/GenBank/DDBJ databases">
        <authorList>
            <person name="Will J Nash"/>
            <person name="Angela Man"/>
            <person name="Seanna McTaggart"/>
            <person name="Kendall Baker"/>
            <person name="Tom Barker"/>
            <person name="Leah Catchpole"/>
            <person name="Alex Durrant"/>
            <person name="Karim Gharbi"/>
            <person name="Naomi Irish"/>
            <person name="Gemy Kaithakottil"/>
            <person name="Debby Ku"/>
            <person name="Aaliyah Providence"/>
            <person name="Felix Shaw"/>
            <person name="David Swarbreck"/>
            <person name="Chris Watkins"/>
            <person name="Ann M. McCartney"/>
            <person name="Giulio Formenti"/>
            <person name="Alice Mouton"/>
            <person name="Noel Vella"/>
            <person name="Bjorn M von Reumont"/>
            <person name="Adriana Vella"/>
            <person name="Wilfried Haerty"/>
        </authorList>
    </citation>
    <scope>NUCLEOTIDE SEQUENCE [LARGE SCALE GENOMIC DNA]</scope>
</reference>
<evidence type="ECO:0000256" key="1">
    <source>
        <dbReference type="SAM" id="SignalP"/>
    </source>
</evidence>
<dbReference type="Proteomes" id="UP001642520">
    <property type="component" value="Unassembled WGS sequence"/>
</dbReference>
<comment type="caution">
    <text evidence="2">The sequence shown here is derived from an EMBL/GenBank/DDBJ whole genome shotgun (WGS) entry which is preliminary data.</text>
</comment>
<keyword evidence="1" id="KW-0732">Signal</keyword>
<feature type="signal peptide" evidence="1">
    <location>
        <begin position="1"/>
        <end position="21"/>
    </location>
</feature>
<name>A0ABP1PBN8_XYLVO</name>
<evidence type="ECO:0000313" key="2">
    <source>
        <dbReference type="EMBL" id="CAL7949971.1"/>
    </source>
</evidence>
<feature type="chain" id="PRO_5046455061" evidence="1">
    <location>
        <begin position="22"/>
        <end position="204"/>
    </location>
</feature>